<name>A0A7Z8YQZ9_9FLAO</name>
<dbReference type="HAMAP" id="MF_01685">
    <property type="entry name" value="FENR2"/>
    <property type="match status" value="1"/>
</dbReference>
<gene>
    <name evidence="7" type="primary">trxB_2</name>
    <name evidence="7" type="ORF">NCTC12929_01987</name>
</gene>
<organism evidence="7 8">
    <name type="scientific">Bergeyella zoohelcum</name>
    <dbReference type="NCBI Taxonomy" id="1015"/>
    <lineage>
        <taxon>Bacteria</taxon>
        <taxon>Pseudomonadati</taxon>
        <taxon>Bacteroidota</taxon>
        <taxon>Flavobacteriia</taxon>
        <taxon>Flavobacteriales</taxon>
        <taxon>Weeksellaceae</taxon>
        <taxon>Bergeyella</taxon>
    </lineage>
</organism>
<reference evidence="7 8" key="1">
    <citation type="submission" date="2018-11" db="EMBL/GenBank/DDBJ databases">
        <authorList>
            <consortium name="Pathogen Informatics"/>
        </authorList>
    </citation>
    <scope>NUCLEOTIDE SEQUENCE [LARGE SCALE GENOMIC DNA]</scope>
    <source>
        <strain evidence="7 8">NCTC12929</strain>
    </source>
</reference>
<keyword evidence="1 5" id="KW-0285">Flavoprotein</keyword>
<evidence type="ECO:0000256" key="1">
    <source>
        <dbReference type="ARBA" id="ARBA00022630"/>
    </source>
</evidence>
<feature type="binding site" evidence="5">
    <location>
        <position position="335"/>
    </location>
    <ligand>
        <name>FAD</name>
        <dbReference type="ChEBI" id="CHEBI:57692"/>
    </ligand>
</feature>
<comment type="catalytic activity">
    <reaction evidence="5">
        <text>2 reduced [2Fe-2S]-[ferredoxin] + NADP(+) + H(+) = 2 oxidized [2Fe-2S]-[ferredoxin] + NADPH</text>
        <dbReference type="Rhea" id="RHEA:20125"/>
        <dbReference type="Rhea" id="RHEA-COMP:10000"/>
        <dbReference type="Rhea" id="RHEA-COMP:10001"/>
        <dbReference type="ChEBI" id="CHEBI:15378"/>
        <dbReference type="ChEBI" id="CHEBI:33737"/>
        <dbReference type="ChEBI" id="CHEBI:33738"/>
        <dbReference type="ChEBI" id="CHEBI:57783"/>
        <dbReference type="ChEBI" id="CHEBI:58349"/>
        <dbReference type="EC" id="1.18.1.2"/>
    </reaction>
</comment>
<feature type="binding site" evidence="5">
    <location>
        <position position="40"/>
    </location>
    <ligand>
        <name>FAD</name>
        <dbReference type="ChEBI" id="CHEBI:57692"/>
    </ligand>
</feature>
<dbReference type="Gene3D" id="3.50.50.60">
    <property type="entry name" value="FAD/NAD(P)-binding domain"/>
    <property type="match status" value="2"/>
</dbReference>
<dbReference type="EMBL" id="UYIV01000001">
    <property type="protein sequence ID" value="VDH05822.1"/>
    <property type="molecule type" value="Genomic_DNA"/>
</dbReference>
<comment type="subunit">
    <text evidence="5">Homodimer.</text>
</comment>
<feature type="binding site" evidence="5">
    <location>
        <position position="128"/>
    </location>
    <ligand>
        <name>FAD</name>
        <dbReference type="ChEBI" id="CHEBI:57692"/>
    </ligand>
</feature>
<accession>A0A7Z8YQZ9</accession>
<dbReference type="PRINTS" id="PR00368">
    <property type="entry name" value="FADPNR"/>
</dbReference>
<dbReference type="PRINTS" id="PR00469">
    <property type="entry name" value="PNDRDTASEII"/>
</dbReference>
<keyword evidence="2 5" id="KW-0274">FAD</keyword>
<evidence type="ECO:0000259" key="6">
    <source>
        <dbReference type="Pfam" id="PF07992"/>
    </source>
</evidence>
<evidence type="ECO:0000256" key="5">
    <source>
        <dbReference type="HAMAP-Rule" id="MF_01685"/>
    </source>
</evidence>
<keyword evidence="3 5" id="KW-0521">NADP</keyword>
<dbReference type="Pfam" id="PF07992">
    <property type="entry name" value="Pyr_redox_2"/>
    <property type="match status" value="1"/>
</dbReference>
<dbReference type="GO" id="GO:0050660">
    <property type="term" value="F:flavin adenine dinucleotide binding"/>
    <property type="evidence" value="ECO:0007669"/>
    <property type="project" value="UniProtKB-UniRule"/>
</dbReference>
<keyword evidence="4 5" id="KW-0560">Oxidoreductase</keyword>
<dbReference type="InterPro" id="IPR022890">
    <property type="entry name" value="Fd--NADP_Rdtase_type_2"/>
</dbReference>
<sequence length="358" mass="39232">MLIKISPMITTDLLIIGAGPTGLFAVFEAGLLKIKCHLIDALPQPGGQLAELYPKKPIFDIPGFPSVNAGELVDNLMEQIKQFEPGFTLAETAVSLTKIDDEWFEVVTNKGTVHRAKAVAIAGGLGTFEPRKPDHLENLAQFEEKGVEYFVKDPEHFRGKTVVIAGGGDSALDWSIFLADVAKSVTLIHRRNEFRGALDSVEKVQKLKNEGKINLITPAEVVALKGDEHLRAIVVSADGEEKEIETDYLIPLFGLTPKLGELANWGLEIEKNAIKVNNALDYQTNIEGVYAIGDINTYPGKLKLILCGFHEGTLMCQSVYNRLNPGKKYVLKYTTVSGIDGFDGTRKEAEKAVVKKID</sequence>
<dbReference type="GO" id="GO:0050661">
    <property type="term" value="F:NADP binding"/>
    <property type="evidence" value="ECO:0007669"/>
    <property type="project" value="UniProtKB-UniRule"/>
</dbReference>
<evidence type="ECO:0000256" key="2">
    <source>
        <dbReference type="ARBA" id="ARBA00022827"/>
    </source>
</evidence>
<dbReference type="InterPro" id="IPR036188">
    <property type="entry name" value="FAD/NAD-bd_sf"/>
</dbReference>
<comment type="cofactor">
    <cofactor evidence="5">
        <name>FAD</name>
        <dbReference type="ChEBI" id="CHEBI:57692"/>
    </cofactor>
    <text evidence="5">Binds 1 FAD per subunit.</text>
</comment>
<dbReference type="EC" id="1.18.1.2" evidence="5"/>
<feature type="binding site" evidence="5">
    <location>
        <position position="21"/>
    </location>
    <ligand>
        <name>FAD</name>
        <dbReference type="ChEBI" id="CHEBI:57692"/>
    </ligand>
</feature>
<dbReference type="InterPro" id="IPR050097">
    <property type="entry name" value="Ferredoxin-NADP_redctase_2"/>
</dbReference>
<feature type="domain" description="FAD/NAD(P)-binding" evidence="6">
    <location>
        <begin position="12"/>
        <end position="300"/>
    </location>
</feature>
<feature type="binding site" evidence="5">
    <location>
        <position position="294"/>
    </location>
    <ligand>
        <name>FAD</name>
        <dbReference type="ChEBI" id="CHEBI:57692"/>
    </ligand>
</feature>
<dbReference type="InterPro" id="IPR023753">
    <property type="entry name" value="FAD/NAD-binding_dom"/>
</dbReference>
<dbReference type="Proteomes" id="UP000270205">
    <property type="component" value="Unassembled WGS sequence"/>
</dbReference>
<dbReference type="SUPFAM" id="SSF51905">
    <property type="entry name" value="FAD/NAD(P)-binding domain"/>
    <property type="match status" value="1"/>
</dbReference>
<feature type="binding site" evidence="5">
    <location>
        <position position="53"/>
    </location>
    <ligand>
        <name>FAD</name>
        <dbReference type="ChEBI" id="CHEBI:57692"/>
    </ligand>
</feature>
<dbReference type="PANTHER" id="PTHR48105">
    <property type="entry name" value="THIOREDOXIN REDUCTASE 1-RELATED-RELATED"/>
    <property type="match status" value="1"/>
</dbReference>
<evidence type="ECO:0000313" key="7">
    <source>
        <dbReference type="EMBL" id="VDH05822.1"/>
    </source>
</evidence>
<dbReference type="GO" id="GO:0004324">
    <property type="term" value="F:ferredoxin-NADP+ reductase activity"/>
    <property type="evidence" value="ECO:0007669"/>
    <property type="project" value="UniProtKB-UniRule"/>
</dbReference>
<comment type="similarity">
    <text evidence="5">Belongs to the ferredoxin--NADP reductase type 2 family.</text>
</comment>
<dbReference type="AlphaFoldDB" id="A0A7Z8YQZ9"/>
<proteinExistence type="inferred from homology"/>
<comment type="caution">
    <text evidence="7">The sequence shown here is derived from an EMBL/GenBank/DDBJ whole genome shotgun (WGS) entry which is preliminary data.</text>
</comment>
<protein>
    <recommendedName>
        <fullName evidence="5">Ferredoxin--NADP reductase</fullName>
        <shortName evidence="5">FNR</shortName>
        <shortName evidence="5">Fd-NADP(+) reductase</shortName>
        <ecNumber evidence="5">1.18.1.2</ecNumber>
    </recommendedName>
</protein>
<evidence type="ECO:0000313" key="8">
    <source>
        <dbReference type="Proteomes" id="UP000270205"/>
    </source>
</evidence>
<feature type="binding site" evidence="5">
    <location>
        <position position="93"/>
    </location>
    <ligand>
        <name>FAD</name>
        <dbReference type="ChEBI" id="CHEBI:57692"/>
    </ligand>
</feature>
<feature type="binding site" evidence="5">
    <location>
        <position position="48"/>
    </location>
    <ligand>
        <name>FAD</name>
        <dbReference type="ChEBI" id="CHEBI:57692"/>
    </ligand>
</feature>
<evidence type="ECO:0000256" key="3">
    <source>
        <dbReference type="ARBA" id="ARBA00022857"/>
    </source>
</evidence>
<evidence type="ECO:0000256" key="4">
    <source>
        <dbReference type="ARBA" id="ARBA00023002"/>
    </source>
</evidence>